<keyword evidence="7" id="KW-0012">Acyltransferase</keyword>
<evidence type="ECO:0000256" key="2">
    <source>
        <dbReference type="ARBA" id="ARBA00022539"/>
    </source>
</evidence>
<dbReference type="PANTHER" id="PTHR33447:SF2">
    <property type="entry name" value="GLUTATHIONE GAMMA-GLUTAMYLCYSTEINYLTRANSFERASE"/>
    <property type="match status" value="1"/>
</dbReference>
<evidence type="ECO:0000256" key="4">
    <source>
        <dbReference type="ARBA" id="ARBA00022723"/>
    </source>
</evidence>
<keyword evidence="3 7" id="KW-0808">Transferase</keyword>
<dbReference type="PROSITE" id="PS51443">
    <property type="entry name" value="PCS"/>
    <property type="match status" value="1"/>
</dbReference>
<dbReference type="PANTHER" id="PTHR33447">
    <property type="entry name" value="GLUTATHIONE GAMMA-GLUTAMYLCYSTEINYLTRANSFERASE"/>
    <property type="match status" value="1"/>
</dbReference>
<evidence type="ECO:0000313" key="7">
    <source>
        <dbReference type="EMBL" id="AIG53838.1"/>
    </source>
</evidence>
<reference evidence="7" key="1">
    <citation type="submission" date="2013-08" db="EMBL/GenBank/DDBJ databases">
        <authorList>
            <person name="Garcia-Garcia J.-D."/>
        </authorList>
    </citation>
    <scope>NUCLEOTIDE SEQUENCE</scope>
</reference>
<dbReference type="Gene3D" id="3.90.70.30">
    <property type="entry name" value="Phytochelatin synthase, N-terminal domain"/>
    <property type="match status" value="1"/>
</dbReference>
<organism evidence="7">
    <name type="scientific">Euglena gracilis</name>
    <dbReference type="NCBI Taxonomy" id="3039"/>
    <lineage>
        <taxon>Eukaryota</taxon>
        <taxon>Discoba</taxon>
        <taxon>Euglenozoa</taxon>
        <taxon>Euglenida</taxon>
        <taxon>Spirocuta</taxon>
        <taxon>Euglenophyceae</taxon>
        <taxon>Euglenales</taxon>
        <taxon>Euglenaceae</taxon>
        <taxon>Euglena</taxon>
    </lineage>
</organism>
<evidence type="ECO:0000256" key="3">
    <source>
        <dbReference type="ARBA" id="ARBA00022679"/>
    </source>
</evidence>
<dbReference type="BRENDA" id="2.3.2.15">
    <property type="organism ID" value="2197"/>
</dbReference>
<feature type="compositionally biased region" description="Low complexity" evidence="5">
    <location>
        <begin position="450"/>
        <end position="461"/>
    </location>
</feature>
<dbReference type="GO" id="GO:0010273">
    <property type="term" value="P:detoxification of copper ion"/>
    <property type="evidence" value="ECO:0007669"/>
    <property type="project" value="TreeGrafter"/>
</dbReference>
<dbReference type="Pfam" id="PF05023">
    <property type="entry name" value="Phytochelatin"/>
    <property type="match status" value="1"/>
</dbReference>
<dbReference type="GO" id="GO:0098849">
    <property type="term" value="P:cellular detoxification of cadmium ion"/>
    <property type="evidence" value="ECO:0007669"/>
    <property type="project" value="TreeGrafter"/>
</dbReference>
<dbReference type="InterPro" id="IPR007719">
    <property type="entry name" value="PCS_N"/>
</dbReference>
<dbReference type="InterPro" id="IPR038765">
    <property type="entry name" value="Papain-like_cys_pep_sf"/>
</dbReference>
<dbReference type="EMBL" id="KF491480">
    <property type="protein sequence ID" value="AIG53838.1"/>
    <property type="molecule type" value="mRNA"/>
</dbReference>
<evidence type="ECO:0000256" key="5">
    <source>
        <dbReference type="SAM" id="MobiDB-lite"/>
    </source>
</evidence>
<reference evidence="7" key="2">
    <citation type="journal article" date="2014" name="Metallomics">
        <title>Zn-bis-glutathionate is the best co-substrate of the monomeric phytochelatin synthase from the photosynthetic heavy metal-hyperaccumulator Euglena gracilis.</title>
        <authorList>
            <person name="Garcia-Garcia J.D."/>
            <person name="Girard L."/>
            <person name="Hernandez G."/>
            <person name="Saavedra E."/>
            <person name="Pardo J.P."/>
            <person name="Rodriguez-Zavala J.S."/>
            <person name="Encalada R."/>
            <person name="Reyes-Prieto A."/>
            <person name="Mendoza-Cozatl D.G."/>
            <person name="Moreno-Sanchez R."/>
        </authorList>
    </citation>
    <scope>NUCLEOTIDE SEQUENCE</scope>
</reference>
<dbReference type="GO" id="GO:0046938">
    <property type="term" value="P:phytochelatin biosynthetic process"/>
    <property type="evidence" value="ECO:0007669"/>
    <property type="project" value="InterPro"/>
</dbReference>
<accession>A0A075TCK5</accession>
<protein>
    <recommendedName>
        <fullName evidence="1">glutathione gamma-glutamylcysteinyltransferase</fullName>
        <ecNumber evidence="1">2.3.2.15</ecNumber>
    </recommendedName>
</protein>
<dbReference type="InterPro" id="IPR040409">
    <property type="entry name" value="PCS-like"/>
</dbReference>
<proteinExistence type="evidence at transcript level"/>
<feature type="region of interest" description="Disordered" evidence="5">
    <location>
        <begin position="445"/>
        <end position="476"/>
    </location>
</feature>
<dbReference type="GO" id="GO:0046872">
    <property type="term" value="F:metal ion binding"/>
    <property type="evidence" value="ECO:0007669"/>
    <property type="project" value="UniProtKB-KW"/>
</dbReference>
<sequence length="476" mass="53225">MATMWAAARVGRLGARGFASKFKVQLPPGVIPFASPEGKRVFREALLAGGLGNFFEVAEQFHTQNDPAYCGPGTIVMALNSLGLDPQRMWKAPWRWFSEEMLMSCVPIEYAKRDGINFDEFACICEANGARARSYRADATTKEQFQKHVEDVTAQTDPVETQMVVSYSRSSLKQTGDGHYSPIGGYHKERQLVLVMDVARFKYPPHWVPLDALWEAMLQKDAETNRSRGYVLLSASSEKINVEMCDHSGSPQLHWERVKEFFAITLPIKTGDHFIAHYEQERPRYGSALEYFIPVWTAAISPAVLASLRSHLTILAAEKPSEAAEDVAELQQNLRQCSLWPTVQAVFGKEDSIRTLHPCLTVADVMFLLLVFAPVMRRKAVPAEMLDCAHRLELLQAEEPGLRRLVRRVREHLLLSLRLECCGHPHNHHHKPSCVGLLSADHEPRPSLPPLRAGRRPAAASQSQTRALTTGVCASG</sequence>
<dbReference type="InterPro" id="IPR038156">
    <property type="entry name" value="PCS_N_sf"/>
</dbReference>
<dbReference type="GO" id="GO:0016756">
    <property type="term" value="F:glutathione gamma-glutamylcysteinyltransferase activity"/>
    <property type="evidence" value="ECO:0007669"/>
    <property type="project" value="UniProtKB-EC"/>
</dbReference>
<evidence type="ECO:0000259" key="6">
    <source>
        <dbReference type="PROSITE" id="PS51443"/>
    </source>
</evidence>
<keyword evidence="2" id="KW-0104">Cadmium</keyword>
<name>A0A075TCK5_EUGGR</name>
<keyword evidence="4" id="KW-0479">Metal-binding</keyword>
<dbReference type="SMR" id="A0A075TCK5"/>
<evidence type="ECO:0000256" key="1">
    <source>
        <dbReference type="ARBA" id="ARBA00012468"/>
    </source>
</evidence>
<dbReference type="AlphaFoldDB" id="A0A075TCK5"/>
<dbReference type="FunFam" id="3.90.70.30:FF:000001">
    <property type="entry name" value="Glutathione gamma-glutamylcysteinyltransferase 1"/>
    <property type="match status" value="1"/>
</dbReference>
<dbReference type="SUPFAM" id="SSF54001">
    <property type="entry name" value="Cysteine proteinases"/>
    <property type="match status" value="1"/>
</dbReference>
<feature type="domain" description="Peptidase C83" evidence="6">
    <location>
        <begin position="14"/>
        <end position="238"/>
    </location>
</feature>
<dbReference type="EC" id="2.3.2.15" evidence="1"/>